<gene>
    <name evidence="1" type="ORF">ENJ15_07745</name>
</gene>
<evidence type="ECO:0000313" key="1">
    <source>
        <dbReference type="EMBL" id="HHM02894.1"/>
    </source>
</evidence>
<accession>A0A7V5RQW5</accession>
<dbReference type="Proteomes" id="UP000885771">
    <property type="component" value="Unassembled WGS sequence"/>
</dbReference>
<protein>
    <submittedName>
        <fullName evidence="1">Uncharacterized protein</fullName>
    </submittedName>
</protein>
<comment type="caution">
    <text evidence="1">The sequence shown here is derived from an EMBL/GenBank/DDBJ whole genome shotgun (WGS) entry which is preliminary data.</text>
</comment>
<sequence length="756" mass="84363">MFLHNSIQSVVIGEKAHIEFNLVSFDQDVYEARLFYREKGEMDYQSVVMRQEGYNLSTDINTQKLQPGRVEYYLAMQSYSGEVYFYPAVEPEQNPFNFELIAGESGGYNQAGAEILILSPEPADVVPQDELLIAVSVPDENLDIDAARTRFLIDGVNVSQLLERDGDLYMLVPRRMRTGNHNVEFKIFDSSGNLLGKKEWSFRVSSSIATEAAFSSRTNIYFDNRFQDIARVQDNYIRAGVNFDGSYKDLDIGLRLQYNSTPGYSAQNATRYSALMAYNFSSRTRMYLKGGDFSGNYDPLTFWNRRVLGFSGGLKSAWFDLDVSMGTTASAVEGQATITGGDTTITRYGTFKETFLSVRPVFNFGRYVSWGLNLINGKEDPGSIVYGANPRESLVMGTSLSLNLDNNRIRVKSSMQASIANKNARGKVDFDTLAKQYDLPASARSMADLLESSGLLTLSQGLAPIPSLAMQVDAYFSYFNHLLRLSYKSIDADYTTPGNPYLLKGLRGFYASDNVRLINNQVFLNLYFNSYTDNLSQKDAETANQDFGATLSYFPNSNLPSLTLSFGNQNRSNSADTTNSALYPEDNTTQRIGVSSSYSFETGALGNTATLSFSNFVRDDKISLNNRSSFNVISLGLRNSYPFPLVTRFGYSQTKSEFGAGSTATIQNITRFDGGVEYQFKGVARSMDIKPFANVIFQQISGGVQDYNRLNYSAGIYARSEKMGALSLRLDYIDYSDLAGVDWKDTIVNARYDLTF</sequence>
<reference evidence="1" key="1">
    <citation type="journal article" date="2020" name="mSystems">
        <title>Genome- and Community-Level Interaction Insights into Carbon Utilization and Element Cycling Functions of Hydrothermarchaeota in Hydrothermal Sediment.</title>
        <authorList>
            <person name="Zhou Z."/>
            <person name="Liu Y."/>
            <person name="Xu W."/>
            <person name="Pan J."/>
            <person name="Luo Z.H."/>
            <person name="Li M."/>
        </authorList>
    </citation>
    <scope>NUCLEOTIDE SEQUENCE [LARGE SCALE GENOMIC DNA]</scope>
    <source>
        <strain evidence="1">HyVt-460</strain>
    </source>
</reference>
<organism evidence="1">
    <name type="scientific">Caldithrix abyssi</name>
    <dbReference type="NCBI Taxonomy" id="187145"/>
    <lineage>
        <taxon>Bacteria</taxon>
        <taxon>Pseudomonadati</taxon>
        <taxon>Calditrichota</taxon>
        <taxon>Calditrichia</taxon>
        <taxon>Calditrichales</taxon>
        <taxon>Calditrichaceae</taxon>
        <taxon>Caldithrix</taxon>
    </lineage>
</organism>
<proteinExistence type="predicted"/>
<name>A0A7V5RQW5_CALAY</name>
<dbReference type="EMBL" id="DRLI01000297">
    <property type="protein sequence ID" value="HHM02894.1"/>
    <property type="molecule type" value="Genomic_DNA"/>
</dbReference>
<dbReference type="AlphaFoldDB" id="A0A7V5RQW5"/>